<feature type="compositionally biased region" description="Basic and acidic residues" evidence="1">
    <location>
        <begin position="689"/>
        <end position="706"/>
    </location>
</feature>
<dbReference type="GO" id="GO:0071044">
    <property type="term" value="P:histone mRNA catabolic process"/>
    <property type="evidence" value="ECO:0007669"/>
    <property type="project" value="TreeGrafter"/>
</dbReference>
<keyword evidence="3" id="KW-0540">Nuclease</keyword>
<feature type="compositionally biased region" description="Basic residues" evidence="1">
    <location>
        <begin position="707"/>
        <end position="720"/>
    </location>
</feature>
<dbReference type="EMBL" id="LNIX01000014">
    <property type="protein sequence ID" value="OXA46973.1"/>
    <property type="molecule type" value="Genomic_DNA"/>
</dbReference>
<evidence type="ECO:0000313" key="4">
    <source>
        <dbReference type="Proteomes" id="UP000198287"/>
    </source>
</evidence>
<dbReference type="Gene3D" id="3.30.420.10">
    <property type="entry name" value="Ribonuclease H-like superfamily/Ribonuclease H"/>
    <property type="match status" value="1"/>
</dbReference>
<dbReference type="GO" id="GO:0000467">
    <property type="term" value="P:exonucleolytic trimming to generate mature 3'-end of 5.8S rRNA from tricistronic rRNA transcript (SSU-rRNA, 5.8S rRNA, LSU-rRNA)"/>
    <property type="evidence" value="ECO:0007669"/>
    <property type="project" value="InterPro"/>
</dbReference>
<dbReference type="InterPro" id="IPR036397">
    <property type="entry name" value="RNaseH_sf"/>
</dbReference>
<dbReference type="GO" id="GO:0000175">
    <property type="term" value="F:3'-5'-RNA exonuclease activity"/>
    <property type="evidence" value="ECO:0007669"/>
    <property type="project" value="InterPro"/>
</dbReference>
<keyword evidence="3" id="KW-0269">Exonuclease</keyword>
<dbReference type="PANTHER" id="PTHR12124">
    <property type="entry name" value="POLYMYOSITIS/SCLERODERMA AUTOANTIGEN-RELATED"/>
    <property type="match status" value="1"/>
</dbReference>
<dbReference type="GO" id="GO:0000176">
    <property type="term" value="C:nuclear exosome (RNase complex)"/>
    <property type="evidence" value="ECO:0007669"/>
    <property type="project" value="TreeGrafter"/>
</dbReference>
<reference evidence="3 4" key="1">
    <citation type="submission" date="2015-12" db="EMBL/GenBank/DDBJ databases">
        <title>The genome of Folsomia candida.</title>
        <authorList>
            <person name="Faddeeva A."/>
            <person name="Derks M.F."/>
            <person name="Anvar Y."/>
            <person name="Smit S."/>
            <person name="Van Straalen N."/>
            <person name="Roelofs D."/>
        </authorList>
    </citation>
    <scope>NUCLEOTIDE SEQUENCE [LARGE SCALE GENOMIC DNA]</scope>
    <source>
        <strain evidence="3 4">VU population</strain>
        <tissue evidence="3">Whole body</tissue>
    </source>
</reference>
<comment type="caution">
    <text evidence="3">The sequence shown here is derived from an EMBL/GenBank/DDBJ whole genome shotgun (WGS) entry which is preliminary data.</text>
</comment>
<dbReference type="Proteomes" id="UP000198287">
    <property type="component" value="Unassembled WGS sequence"/>
</dbReference>
<name>A0A226DP20_FOLCA</name>
<dbReference type="GO" id="GO:0071037">
    <property type="term" value="P:nuclear polyadenylation-dependent snRNA catabolic process"/>
    <property type="evidence" value="ECO:0007669"/>
    <property type="project" value="TreeGrafter"/>
</dbReference>
<dbReference type="GO" id="GO:0071036">
    <property type="term" value="P:nuclear polyadenylation-dependent snoRNA catabolic process"/>
    <property type="evidence" value="ECO:0007669"/>
    <property type="project" value="TreeGrafter"/>
</dbReference>
<keyword evidence="3" id="KW-0378">Hydrolase</keyword>
<organism evidence="3 4">
    <name type="scientific">Folsomia candida</name>
    <name type="common">Springtail</name>
    <dbReference type="NCBI Taxonomy" id="158441"/>
    <lineage>
        <taxon>Eukaryota</taxon>
        <taxon>Metazoa</taxon>
        <taxon>Ecdysozoa</taxon>
        <taxon>Arthropoda</taxon>
        <taxon>Hexapoda</taxon>
        <taxon>Collembola</taxon>
        <taxon>Entomobryomorpha</taxon>
        <taxon>Isotomoidea</taxon>
        <taxon>Isotomidae</taxon>
        <taxon>Proisotominae</taxon>
        <taxon>Folsomia</taxon>
    </lineage>
</organism>
<dbReference type="GO" id="GO:0071051">
    <property type="term" value="P:poly(A)-dependent snoRNA 3'-end processing"/>
    <property type="evidence" value="ECO:0007669"/>
    <property type="project" value="TreeGrafter"/>
</dbReference>
<dbReference type="InterPro" id="IPR002562">
    <property type="entry name" value="3'-5'_exonuclease_dom"/>
</dbReference>
<dbReference type="PANTHER" id="PTHR12124:SF47">
    <property type="entry name" value="EXOSOME COMPONENT 10"/>
    <property type="match status" value="1"/>
</dbReference>
<evidence type="ECO:0000259" key="2">
    <source>
        <dbReference type="SMART" id="SM00474"/>
    </source>
</evidence>
<dbReference type="OrthoDB" id="6724116at2759"/>
<evidence type="ECO:0000256" key="1">
    <source>
        <dbReference type="SAM" id="MobiDB-lite"/>
    </source>
</evidence>
<dbReference type="GO" id="GO:0003727">
    <property type="term" value="F:single-stranded RNA binding"/>
    <property type="evidence" value="ECO:0007669"/>
    <property type="project" value="TreeGrafter"/>
</dbReference>
<feature type="domain" description="3'-5' exonuclease" evidence="2">
    <location>
        <begin position="102"/>
        <end position="282"/>
    </location>
</feature>
<dbReference type="InterPro" id="IPR012337">
    <property type="entry name" value="RNaseH-like_sf"/>
</dbReference>
<dbReference type="SMART" id="SM00474">
    <property type="entry name" value="35EXOc"/>
    <property type="match status" value="1"/>
</dbReference>
<dbReference type="GO" id="GO:0071039">
    <property type="term" value="P:nuclear polyadenylation-dependent CUT catabolic process"/>
    <property type="evidence" value="ECO:0007669"/>
    <property type="project" value="TreeGrafter"/>
</dbReference>
<dbReference type="GO" id="GO:0071040">
    <property type="term" value="P:nuclear polyadenylation-dependent antisense transcript catabolic process"/>
    <property type="evidence" value="ECO:0007669"/>
    <property type="project" value="TreeGrafter"/>
</dbReference>
<protein>
    <submittedName>
        <fullName evidence="3">Exosome complex exonuclease RRP6</fullName>
    </submittedName>
</protein>
<dbReference type="GO" id="GO:0005730">
    <property type="term" value="C:nucleolus"/>
    <property type="evidence" value="ECO:0007669"/>
    <property type="project" value="TreeGrafter"/>
</dbReference>
<dbReference type="GO" id="GO:0071035">
    <property type="term" value="P:nuclear polyadenylation-dependent rRNA catabolic process"/>
    <property type="evidence" value="ECO:0007669"/>
    <property type="project" value="TreeGrafter"/>
</dbReference>
<gene>
    <name evidence="3" type="ORF">Fcan01_18137</name>
</gene>
<proteinExistence type="predicted"/>
<dbReference type="GO" id="GO:0071038">
    <property type="term" value="P:TRAMP-dependent tRNA surveillance pathway"/>
    <property type="evidence" value="ECO:0007669"/>
    <property type="project" value="TreeGrafter"/>
</dbReference>
<dbReference type="STRING" id="158441.A0A226DP20"/>
<dbReference type="SUPFAM" id="SSF53098">
    <property type="entry name" value="Ribonuclease H-like"/>
    <property type="match status" value="1"/>
</dbReference>
<dbReference type="AlphaFoldDB" id="A0A226DP20"/>
<keyword evidence="4" id="KW-1185">Reference proteome</keyword>
<dbReference type="Pfam" id="PF01612">
    <property type="entry name" value="DNA_pol_A_exo1"/>
    <property type="match status" value="1"/>
</dbReference>
<sequence>MPSNQYLTFKYLHRSCSAYCFIPFCKMDPFSNQTETPAKPQDSNSALRDFIIQLNFKQPLIFSVHPFAQQIKRWRPSFLIECMDAEKCKHCPSCIKKVSPKITEVNDRNTFTKMINHLVDQPIFAVDLEHHDGHSYSGITCLIQISTNTHNFLIDPFNLIEEIKSELKDVMQCENHIKIMHGCFNDLKWMQRDYNIFPWPVVDTQLIYRALTRGSGNQSEANTSLVNLIKKYFPREKFEKSVELTLSDFRIRPVPDNLKKYAIQDTLYLSGILYQMRQDFLTNTQFEDALINCVQEVGRKALYAGKTYPTAQQEMEFRITRNQDMVRALHAWRHDLACLKDENPNTLLPTANLIVLSRLDLTDLGDGSDLGKMYELVPVKSRELLSQENLYMMKTILKTSRYEPLSGRIISCRVCNLDTITVDGDEDWTTFSGKELNISWTPGIRFGRNNAMDKLMWDMNTFSHSVTRKIGLFAFTVKDMEHFTHEICSFMKALERKIVCTVCHTPIAIHTKMELVFDMDNNKSANARLCCKSCLPKLHFSSGNHKKFQLGHTILQEFDTFTTKMSKQPNCKQRLTAISKMLINCEMEFMCQYCFCHLENTMLVNRESGWKSCCDGCDVLYMKTYENRGSIRFAKMDEIVSLFVKILENLLNYLTRNKVPVGFDHCSMRDEIMENGNIRTPYLKEEGRKSVGRAEHLSRRRADGISRRQRRQNSRRRRCRVGAGVAPASNRRRGALVCIYAT</sequence>
<dbReference type="InterPro" id="IPR045092">
    <property type="entry name" value="Rrp6-like"/>
</dbReference>
<evidence type="ECO:0000313" key="3">
    <source>
        <dbReference type="EMBL" id="OXA46973.1"/>
    </source>
</evidence>
<feature type="region of interest" description="Disordered" evidence="1">
    <location>
        <begin position="689"/>
        <end position="724"/>
    </location>
</feature>
<accession>A0A226DP20</accession>